<comment type="caution">
    <text evidence="4">The sequence shown here is derived from an EMBL/GenBank/DDBJ whole genome shotgun (WGS) entry which is preliminary data.</text>
</comment>
<gene>
    <name evidence="6" type="ORF">BYL167_LOCUS45438</name>
    <name evidence="3" type="ORF">CJN711_LOCUS26984</name>
    <name evidence="2" type="ORF">KQP761_LOCUS14328</name>
    <name evidence="4" type="ORF">MBJ925_LOCUS17526</name>
    <name evidence="5" type="ORF">SMN809_LOCUS41740</name>
</gene>
<sequence length="300" mass="34556">MYFSINLISPGGSNHDLLTLPIVLILKPLFGGISIVFVASWFIADLWVITIIMQCIYSNKSGNKKIDFIYFGCFISLVFCAIHWSYTSPRSTDPPIPPNTSPLLEHNICKLVLIRTLFGSLFHFCGMFYHAHIEKHQKLLFTGKNFFIAFIAISQLQYHYGDDINFLLFNAEFKSAPIWVPISTSFIGIYLFMFIAKCASKHIHINDILIMISHETYHIMCQHMLIFLFLNIITVATFHDKNFKVLNGNAFYQYKPEINWFIYIGSGLLVPTFLAIYTRKVIKKVWRTAVSGILAKKRDD</sequence>
<feature type="transmembrane region" description="Helical" evidence="1">
    <location>
        <begin position="178"/>
        <end position="196"/>
    </location>
</feature>
<dbReference type="OrthoDB" id="10057147at2759"/>
<dbReference type="EMBL" id="CAJOBH010126061">
    <property type="protein sequence ID" value="CAF4735110.1"/>
    <property type="molecule type" value="Genomic_DNA"/>
</dbReference>
<dbReference type="EMBL" id="CAJNOV010012746">
    <property type="protein sequence ID" value="CAF1496081.1"/>
    <property type="molecule type" value="Genomic_DNA"/>
</dbReference>
<dbReference type="EMBL" id="CAJNRE010008755">
    <property type="protein sequence ID" value="CAF2075730.1"/>
    <property type="molecule type" value="Genomic_DNA"/>
</dbReference>
<feature type="transmembrane region" description="Helical" evidence="1">
    <location>
        <begin position="29"/>
        <end position="56"/>
    </location>
</feature>
<evidence type="ECO:0000313" key="5">
    <source>
        <dbReference type="EMBL" id="CAF4667129.1"/>
    </source>
</evidence>
<dbReference type="Proteomes" id="UP000663824">
    <property type="component" value="Unassembled WGS sequence"/>
</dbReference>
<dbReference type="EMBL" id="CAJNOW010006733">
    <property type="protein sequence ID" value="CAF1495376.1"/>
    <property type="molecule type" value="Genomic_DNA"/>
</dbReference>
<keyword evidence="1" id="KW-0812">Transmembrane</keyword>
<dbReference type="Proteomes" id="UP000663834">
    <property type="component" value="Unassembled WGS sequence"/>
</dbReference>
<protein>
    <submittedName>
        <fullName evidence="4">Uncharacterized protein</fullName>
    </submittedName>
</protein>
<evidence type="ECO:0000313" key="6">
    <source>
        <dbReference type="EMBL" id="CAF4735110.1"/>
    </source>
</evidence>
<dbReference type="Proteomes" id="UP000676336">
    <property type="component" value="Unassembled WGS sequence"/>
</dbReference>
<dbReference type="Proteomes" id="UP000663855">
    <property type="component" value="Unassembled WGS sequence"/>
</dbReference>
<feature type="transmembrane region" description="Helical" evidence="1">
    <location>
        <begin position="217"/>
        <end position="238"/>
    </location>
</feature>
<accession>A0A816RQJ8</accession>
<feature type="transmembrane region" description="Helical" evidence="1">
    <location>
        <begin position="139"/>
        <end position="158"/>
    </location>
</feature>
<dbReference type="EMBL" id="CAJOBI010118570">
    <property type="protein sequence ID" value="CAF4667129.1"/>
    <property type="molecule type" value="Genomic_DNA"/>
</dbReference>
<keyword evidence="1" id="KW-1133">Transmembrane helix</keyword>
<evidence type="ECO:0000256" key="1">
    <source>
        <dbReference type="SAM" id="Phobius"/>
    </source>
</evidence>
<evidence type="ECO:0000313" key="4">
    <source>
        <dbReference type="EMBL" id="CAF2075730.1"/>
    </source>
</evidence>
<evidence type="ECO:0000313" key="2">
    <source>
        <dbReference type="EMBL" id="CAF1495376.1"/>
    </source>
</evidence>
<feature type="transmembrane region" description="Helical" evidence="1">
    <location>
        <begin position="112"/>
        <end position="132"/>
    </location>
</feature>
<organism evidence="4 7">
    <name type="scientific">Rotaria magnacalcarata</name>
    <dbReference type="NCBI Taxonomy" id="392030"/>
    <lineage>
        <taxon>Eukaryota</taxon>
        <taxon>Metazoa</taxon>
        <taxon>Spiralia</taxon>
        <taxon>Gnathifera</taxon>
        <taxon>Rotifera</taxon>
        <taxon>Eurotatoria</taxon>
        <taxon>Bdelloidea</taxon>
        <taxon>Philodinida</taxon>
        <taxon>Philodinidae</taxon>
        <taxon>Rotaria</taxon>
    </lineage>
</organism>
<keyword evidence="1" id="KW-0472">Membrane</keyword>
<evidence type="ECO:0000313" key="3">
    <source>
        <dbReference type="EMBL" id="CAF1496081.1"/>
    </source>
</evidence>
<reference evidence="4" key="1">
    <citation type="submission" date="2021-02" db="EMBL/GenBank/DDBJ databases">
        <authorList>
            <person name="Nowell W R."/>
        </authorList>
    </citation>
    <scope>NUCLEOTIDE SEQUENCE</scope>
</reference>
<name>A0A816RQJ8_9BILA</name>
<feature type="transmembrane region" description="Helical" evidence="1">
    <location>
        <begin position="258"/>
        <end position="277"/>
    </location>
</feature>
<evidence type="ECO:0000313" key="7">
    <source>
        <dbReference type="Proteomes" id="UP000663824"/>
    </source>
</evidence>
<dbReference type="Proteomes" id="UP000681967">
    <property type="component" value="Unassembled WGS sequence"/>
</dbReference>
<feature type="transmembrane region" description="Helical" evidence="1">
    <location>
        <begin position="68"/>
        <end position="86"/>
    </location>
</feature>
<dbReference type="AlphaFoldDB" id="A0A816RQJ8"/>
<proteinExistence type="predicted"/>